<reference evidence="2" key="1">
    <citation type="journal article" date="2011" name="Nat. Biotechnol.">
        <title>The genomic sequence of the Chinese hamster ovary (CHO)-K1 cell line.</title>
        <authorList>
            <person name="Xu X."/>
            <person name="Nagarajan H."/>
            <person name="Lewis N.E."/>
            <person name="Pan S."/>
            <person name="Cai Z."/>
            <person name="Liu X."/>
            <person name="Chen W."/>
            <person name="Xie M."/>
            <person name="Wang W."/>
            <person name="Hammond S."/>
            <person name="Andersen M.R."/>
            <person name="Neff N."/>
            <person name="Passarelli B."/>
            <person name="Koh W."/>
            <person name="Fan H.C."/>
            <person name="Wang J."/>
            <person name="Gui Y."/>
            <person name="Lee K.H."/>
            <person name="Betenbaugh M.J."/>
            <person name="Quake S.R."/>
            <person name="Famili I."/>
            <person name="Palsson B.O."/>
            <person name="Wang J."/>
        </authorList>
    </citation>
    <scope>NUCLEOTIDE SEQUENCE [LARGE SCALE GENOMIC DNA]</scope>
    <source>
        <strain evidence="2">CHO K1 cell line</strain>
    </source>
</reference>
<organism evidence="1 2">
    <name type="scientific">Cricetulus griseus</name>
    <name type="common">Chinese hamster</name>
    <name type="synonym">Cricetulus barabensis griseus</name>
    <dbReference type="NCBI Taxonomy" id="10029"/>
    <lineage>
        <taxon>Eukaryota</taxon>
        <taxon>Metazoa</taxon>
        <taxon>Chordata</taxon>
        <taxon>Craniata</taxon>
        <taxon>Vertebrata</taxon>
        <taxon>Euteleostomi</taxon>
        <taxon>Mammalia</taxon>
        <taxon>Eutheria</taxon>
        <taxon>Euarchontoglires</taxon>
        <taxon>Glires</taxon>
        <taxon>Rodentia</taxon>
        <taxon>Myomorpha</taxon>
        <taxon>Muroidea</taxon>
        <taxon>Cricetidae</taxon>
        <taxon>Cricetinae</taxon>
        <taxon>Cricetulus</taxon>
    </lineage>
</organism>
<evidence type="ECO:0000313" key="1">
    <source>
        <dbReference type="EMBL" id="EGW14187.1"/>
    </source>
</evidence>
<name>G3I0C9_CRIGR</name>
<dbReference type="EMBL" id="JH001005">
    <property type="protein sequence ID" value="EGW14187.1"/>
    <property type="molecule type" value="Genomic_DNA"/>
</dbReference>
<proteinExistence type="predicted"/>
<dbReference type="Proteomes" id="UP000001075">
    <property type="component" value="Unassembled WGS sequence"/>
</dbReference>
<gene>
    <name evidence="1" type="ORF">I79_016808</name>
</gene>
<dbReference type="AlphaFoldDB" id="G3I0C9"/>
<dbReference type="InParanoid" id="G3I0C9"/>
<protein>
    <submittedName>
        <fullName evidence="1">Uncharacterized protein</fullName>
    </submittedName>
</protein>
<accession>G3I0C9</accession>
<sequence length="76" mass="8688">MVEESDFLIKYTLVGRKNPNILIFKQKGLTKTLQYLGTIGQVLMITSVITLKFKPAFQLNYLYKSAQHREGTSHSP</sequence>
<evidence type="ECO:0000313" key="2">
    <source>
        <dbReference type="Proteomes" id="UP000001075"/>
    </source>
</evidence>